<gene>
    <name evidence="2" type="ORF">Pfra01_000334100</name>
</gene>
<dbReference type="Proteomes" id="UP001165121">
    <property type="component" value="Unassembled WGS sequence"/>
</dbReference>
<evidence type="ECO:0000313" key="2">
    <source>
        <dbReference type="EMBL" id="GMF22580.1"/>
    </source>
</evidence>
<feature type="region of interest" description="Disordered" evidence="1">
    <location>
        <begin position="142"/>
        <end position="233"/>
    </location>
</feature>
<sequence length="257" mass="25766">MRCCSKRLGAFCVLRAGPPNHRLEEVWTRVTSTFAGNPAGEEGIDFVLGEAGVVPEYVRVRDIANGRDGAGGLDGADGAGVGDRGADVAAARGGAGGRGGADVAGGLGGADVAAARGGVEFVAVLGVDFACGGADVAAARRGAGITGDHGGGDVADRAGRDGGDMGASRSESDRDNDESEIDSANDEGSANVDEDNVGENAKADEDSGNSEQSIVSSTPPFQSPQPELNDTLTQERQMVAQLYLDTLVAIPPPAKPG</sequence>
<reference evidence="2" key="1">
    <citation type="submission" date="2023-04" db="EMBL/GenBank/DDBJ databases">
        <title>Phytophthora fragariaefolia NBRC 109709.</title>
        <authorList>
            <person name="Ichikawa N."/>
            <person name="Sato H."/>
            <person name="Tonouchi N."/>
        </authorList>
    </citation>
    <scope>NUCLEOTIDE SEQUENCE</scope>
    <source>
        <strain evidence="2">NBRC 109709</strain>
    </source>
</reference>
<protein>
    <submittedName>
        <fullName evidence="2">Unnamed protein product</fullName>
    </submittedName>
</protein>
<evidence type="ECO:0000256" key="1">
    <source>
        <dbReference type="SAM" id="MobiDB-lite"/>
    </source>
</evidence>
<dbReference type="AlphaFoldDB" id="A0A9W6U055"/>
<comment type="caution">
    <text evidence="2">The sequence shown here is derived from an EMBL/GenBank/DDBJ whole genome shotgun (WGS) entry which is preliminary data.</text>
</comment>
<evidence type="ECO:0000313" key="3">
    <source>
        <dbReference type="Proteomes" id="UP001165121"/>
    </source>
</evidence>
<keyword evidence="3" id="KW-1185">Reference proteome</keyword>
<feature type="compositionally biased region" description="Basic and acidic residues" evidence="1">
    <location>
        <begin position="150"/>
        <end position="163"/>
    </location>
</feature>
<feature type="compositionally biased region" description="Polar residues" evidence="1">
    <location>
        <begin position="209"/>
        <end position="233"/>
    </location>
</feature>
<dbReference type="EMBL" id="BSXT01000259">
    <property type="protein sequence ID" value="GMF22580.1"/>
    <property type="molecule type" value="Genomic_DNA"/>
</dbReference>
<accession>A0A9W6U055</accession>
<name>A0A9W6U055_9STRA</name>
<proteinExistence type="predicted"/>
<feature type="compositionally biased region" description="Acidic residues" evidence="1">
    <location>
        <begin position="174"/>
        <end position="185"/>
    </location>
</feature>
<organism evidence="2 3">
    <name type="scientific">Phytophthora fragariaefolia</name>
    <dbReference type="NCBI Taxonomy" id="1490495"/>
    <lineage>
        <taxon>Eukaryota</taxon>
        <taxon>Sar</taxon>
        <taxon>Stramenopiles</taxon>
        <taxon>Oomycota</taxon>
        <taxon>Peronosporomycetes</taxon>
        <taxon>Peronosporales</taxon>
        <taxon>Peronosporaceae</taxon>
        <taxon>Phytophthora</taxon>
    </lineage>
</organism>